<keyword evidence="11" id="KW-1185">Reference proteome</keyword>
<evidence type="ECO:0000259" key="9">
    <source>
        <dbReference type="PROSITE" id="PS50011"/>
    </source>
</evidence>
<evidence type="ECO:0000313" key="11">
    <source>
        <dbReference type="Proteomes" id="UP000009145"/>
    </source>
</evidence>
<dbReference type="AlphaFoldDB" id="I1YKE3"/>
<keyword evidence="5 10" id="KW-0418">Kinase</keyword>
<keyword evidence="6" id="KW-0067">ATP-binding</keyword>
<dbReference type="GO" id="GO:0000408">
    <property type="term" value="C:EKC/KEOPS complex"/>
    <property type="evidence" value="ECO:0007669"/>
    <property type="project" value="TreeGrafter"/>
</dbReference>
<evidence type="ECO:0000256" key="8">
    <source>
        <dbReference type="ARBA" id="ARBA00048679"/>
    </source>
</evidence>
<dbReference type="STRING" id="754477.Q7C_2250"/>
<dbReference type="eggNOG" id="COG0515">
    <property type="taxonomic scope" value="Bacteria"/>
</dbReference>
<keyword evidence="3" id="KW-0808">Transferase</keyword>
<evidence type="ECO:0000256" key="5">
    <source>
        <dbReference type="ARBA" id="ARBA00022777"/>
    </source>
</evidence>
<keyword evidence="10" id="KW-0723">Serine/threonine-protein kinase</keyword>
<reference evidence="10 11" key="1">
    <citation type="journal article" date="2012" name="J. Bacteriol.">
        <title>Complete genome sequences of Methylophaga sp. strain JAM1 and Methylophaga sp. strain JAM7.</title>
        <authorList>
            <person name="Villeneuve C."/>
            <person name="Martineau C."/>
            <person name="Mauffrey F."/>
            <person name="Villemur R."/>
        </authorList>
    </citation>
    <scope>NUCLEOTIDE SEQUENCE [LARGE SCALE GENOMIC DNA]</scope>
    <source>
        <strain evidence="10 11">JAM7</strain>
    </source>
</reference>
<dbReference type="GO" id="GO:0004674">
    <property type="term" value="F:protein serine/threonine kinase activity"/>
    <property type="evidence" value="ECO:0007669"/>
    <property type="project" value="UniProtKB-KW"/>
</dbReference>
<gene>
    <name evidence="10" type="ordered locus">Q7C_2250</name>
</gene>
<dbReference type="GO" id="GO:0070525">
    <property type="term" value="P:tRNA threonylcarbamoyladenosine metabolic process"/>
    <property type="evidence" value="ECO:0007669"/>
    <property type="project" value="TreeGrafter"/>
</dbReference>
<dbReference type="GO" id="GO:0005829">
    <property type="term" value="C:cytosol"/>
    <property type="evidence" value="ECO:0007669"/>
    <property type="project" value="TreeGrafter"/>
</dbReference>
<evidence type="ECO:0000256" key="6">
    <source>
        <dbReference type="ARBA" id="ARBA00022840"/>
    </source>
</evidence>
<dbReference type="PANTHER" id="PTHR12209">
    <property type="entry name" value="NON-SPECIFIC SERINE/THREONINE PROTEIN KINASE"/>
    <property type="match status" value="1"/>
</dbReference>
<evidence type="ECO:0000256" key="3">
    <source>
        <dbReference type="ARBA" id="ARBA00022679"/>
    </source>
</evidence>
<protein>
    <recommendedName>
        <fullName evidence="2">non-specific serine/threonine protein kinase</fullName>
        <ecNumber evidence="2">2.7.11.1</ecNumber>
    </recommendedName>
</protein>
<comment type="similarity">
    <text evidence="1">Belongs to the protein kinase superfamily. BUD32 family.</text>
</comment>
<proteinExistence type="inferred from homology"/>
<dbReference type="Gene3D" id="1.10.510.10">
    <property type="entry name" value="Transferase(Phosphotransferase) domain 1"/>
    <property type="match status" value="2"/>
</dbReference>
<evidence type="ECO:0000256" key="4">
    <source>
        <dbReference type="ARBA" id="ARBA00022741"/>
    </source>
</evidence>
<dbReference type="InterPro" id="IPR011009">
    <property type="entry name" value="Kinase-like_dom_sf"/>
</dbReference>
<comment type="catalytic activity">
    <reaction evidence="8">
        <text>L-seryl-[protein] + ATP = O-phospho-L-seryl-[protein] + ADP + H(+)</text>
        <dbReference type="Rhea" id="RHEA:17989"/>
        <dbReference type="Rhea" id="RHEA-COMP:9863"/>
        <dbReference type="Rhea" id="RHEA-COMP:11604"/>
        <dbReference type="ChEBI" id="CHEBI:15378"/>
        <dbReference type="ChEBI" id="CHEBI:29999"/>
        <dbReference type="ChEBI" id="CHEBI:30616"/>
        <dbReference type="ChEBI" id="CHEBI:83421"/>
        <dbReference type="ChEBI" id="CHEBI:456216"/>
        <dbReference type="EC" id="2.7.11.1"/>
    </reaction>
</comment>
<dbReference type="PANTHER" id="PTHR12209:SF0">
    <property type="entry name" value="EKC_KEOPS COMPLEX SUBUNIT TP53RK"/>
    <property type="match status" value="1"/>
</dbReference>
<dbReference type="RefSeq" id="WP_014704805.1">
    <property type="nucleotide sequence ID" value="NC_017856.1"/>
</dbReference>
<feature type="domain" description="Protein kinase" evidence="9">
    <location>
        <begin position="270"/>
        <end position="445"/>
    </location>
</feature>
<evidence type="ECO:0000313" key="10">
    <source>
        <dbReference type="EMBL" id="AFJ03386.1"/>
    </source>
</evidence>
<dbReference type="PROSITE" id="PS00108">
    <property type="entry name" value="PROTEIN_KINASE_ST"/>
    <property type="match status" value="1"/>
</dbReference>
<dbReference type="PROSITE" id="PS50011">
    <property type="entry name" value="PROTEIN_KINASE_DOM"/>
    <property type="match status" value="1"/>
</dbReference>
<evidence type="ECO:0000256" key="7">
    <source>
        <dbReference type="ARBA" id="ARBA00047899"/>
    </source>
</evidence>
<evidence type="ECO:0000256" key="2">
    <source>
        <dbReference type="ARBA" id="ARBA00012513"/>
    </source>
</evidence>
<organism evidence="10 11">
    <name type="scientific">Methylophaga frappieri (strain ATCC BAA-2434 / DSM 25690 / JAM7)</name>
    <dbReference type="NCBI Taxonomy" id="754477"/>
    <lineage>
        <taxon>Bacteria</taxon>
        <taxon>Pseudomonadati</taxon>
        <taxon>Pseudomonadota</taxon>
        <taxon>Gammaproteobacteria</taxon>
        <taxon>Thiotrichales</taxon>
        <taxon>Piscirickettsiaceae</taxon>
        <taxon>Methylophaga</taxon>
    </lineage>
</organism>
<dbReference type="KEGG" id="mec:Q7C_2250"/>
<dbReference type="GO" id="GO:0005524">
    <property type="term" value="F:ATP binding"/>
    <property type="evidence" value="ECO:0007669"/>
    <property type="project" value="UniProtKB-KW"/>
</dbReference>
<dbReference type="OrthoDB" id="8532943at2"/>
<dbReference type="EC" id="2.7.11.1" evidence="2"/>
<sequence>MTKLALGDLPDLPVTLTWQEQSITLQQTLRYLPEKRLVTKARWHDTPLLLKCFRRNRQGKRQWLAEQKGHQLMQEAGLNAPARLLMEADLAGCYAIAYAWLERATPLTEQDLTVPEKCRKIWSELAKLHDAGLIHQDLHCDNLLFVEDQFVMVDYTAVLAQKQPLSLAMRLEQVALLLAQFTAEGQDRLCQSISVYQNSLQSDQLFAFAEQLPAKRKQIEQQRHQTYLKKCFRTCTMTAYRHTLTYEYAFQREFWEKRHDDFITQLDTLIANGELLKQGNSATVAKVDLDGQVVVIKRYNLKSAWHFLKRCWRPSRAANAWRYGRLLTLIGLPTPTALGFVERRIGPLRCRAYLITAWLPGQELSARFPDKEPGGEIAKQIQALFQLLLRYRLVHGDLKASNILIDDQQQLQLIDLDAMSQCENNRQFARGHHRDWQRYQRNWSE</sequence>
<keyword evidence="4" id="KW-0547">Nucleotide-binding</keyword>
<dbReference type="InterPro" id="IPR008271">
    <property type="entry name" value="Ser/Thr_kinase_AS"/>
</dbReference>
<accession>I1YKE3</accession>
<dbReference type="Proteomes" id="UP000009145">
    <property type="component" value="Chromosome"/>
</dbReference>
<name>I1YKE3_METFJ</name>
<dbReference type="SUPFAM" id="SSF56112">
    <property type="entry name" value="Protein kinase-like (PK-like)"/>
    <property type="match status" value="2"/>
</dbReference>
<dbReference type="InterPro" id="IPR000719">
    <property type="entry name" value="Prot_kinase_dom"/>
</dbReference>
<dbReference type="HOGENOM" id="CLU_044338_0_0_6"/>
<dbReference type="PATRIC" id="fig|754477.3.peg.2217"/>
<dbReference type="EMBL" id="CP003380">
    <property type="protein sequence ID" value="AFJ03386.1"/>
    <property type="molecule type" value="Genomic_DNA"/>
</dbReference>
<dbReference type="Pfam" id="PF06293">
    <property type="entry name" value="Kdo"/>
    <property type="match status" value="1"/>
</dbReference>
<evidence type="ECO:0000256" key="1">
    <source>
        <dbReference type="ARBA" id="ARBA00010630"/>
    </source>
</evidence>
<comment type="catalytic activity">
    <reaction evidence="7">
        <text>L-threonyl-[protein] + ATP = O-phospho-L-threonyl-[protein] + ADP + H(+)</text>
        <dbReference type="Rhea" id="RHEA:46608"/>
        <dbReference type="Rhea" id="RHEA-COMP:11060"/>
        <dbReference type="Rhea" id="RHEA-COMP:11605"/>
        <dbReference type="ChEBI" id="CHEBI:15378"/>
        <dbReference type="ChEBI" id="CHEBI:30013"/>
        <dbReference type="ChEBI" id="CHEBI:30616"/>
        <dbReference type="ChEBI" id="CHEBI:61977"/>
        <dbReference type="ChEBI" id="CHEBI:456216"/>
        <dbReference type="EC" id="2.7.11.1"/>
    </reaction>
</comment>